<feature type="active site" description="Charge relay system" evidence="5">
    <location>
        <position position="153"/>
    </location>
</feature>
<dbReference type="EMBL" id="FNNO01000009">
    <property type="protein sequence ID" value="SDX13643.1"/>
    <property type="molecule type" value="Genomic_DNA"/>
</dbReference>
<evidence type="ECO:0000256" key="3">
    <source>
        <dbReference type="ARBA" id="ARBA00022801"/>
    </source>
</evidence>
<evidence type="ECO:0000256" key="5">
    <source>
        <dbReference type="PROSITE-ProRule" id="PRU01240"/>
    </source>
</evidence>
<dbReference type="Pfam" id="PF00082">
    <property type="entry name" value="Peptidase_S8"/>
    <property type="match status" value="1"/>
</dbReference>
<name>A0A8X8IGD2_9BACT</name>
<proteinExistence type="inferred from homology"/>
<keyword evidence="4 5" id="KW-0720">Serine protease</keyword>
<feature type="chain" id="PRO_5036453344" evidence="6">
    <location>
        <begin position="22"/>
        <end position="1275"/>
    </location>
</feature>
<dbReference type="Gene3D" id="2.60.40.10">
    <property type="entry name" value="Immunoglobulins"/>
    <property type="match status" value="1"/>
</dbReference>
<feature type="signal peptide" evidence="6">
    <location>
        <begin position="1"/>
        <end position="21"/>
    </location>
</feature>
<protein>
    <submittedName>
        <fullName evidence="11">Por secretion system C-terminal sorting domain-containing protein</fullName>
    </submittedName>
</protein>
<dbReference type="InterPro" id="IPR045474">
    <property type="entry name" value="GEVED"/>
</dbReference>
<evidence type="ECO:0000256" key="4">
    <source>
        <dbReference type="ARBA" id="ARBA00022825"/>
    </source>
</evidence>
<feature type="domain" description="Secretion system C-terminal sorting" evidence="8">
    <location>
        <begin position="1198"/>
        <end position="1273"/>
    </location>
</feature>
<reference evidence="11 12" key="1">
    <citation type="submission" date="2016-10" db="EMBL/GenBank/DDBJ databases">
        <authorList>
            <person name="Varghese N."/>
            <person name="Submissions S."/>
        </authorList>
    </citation>
    <scope>NUCLEOTIDE SEQUENCE [LARGE SCALE GENOMIC DNA]</scope>
    <source>
        <strain evidence="11 12">DSM 25353</strain>
    </source>
</reference>
<keyword evidence="6" id="KW-0732">Signal</keyword>
<dbReference type="Pfam" id="PF20009">
    <property type="entry name" value="GEVED"/>
    <property type="match status" value="1"/>
</dbReference>
<dbReference type="PROSITE" id="PS51892">
    <property type="entry name" value="SUBTILASE"/>
    <property type="match status" value="1"/>
</dbReference>
<dbReference type="InterPro" id="IPR036852">
    <property type="entry name" value="Peptidase_S8/S53_dom_sf"/>
</dbReference>
<keyword evidence="3 5" id="KW-0378">Hydrolase</keyword>
<dbReference type="InterPro" id="IPR013783">
    <property type="entry name" value="Ig-like_fold"/>
</dbReference>
<gene>
    <name evidence="11" type="ORF">SAMN05444410_109144</name>
</gene>
<dbReference type="InterPro" id="IPR044023">
    <property type="entry name" value="Ig_7"/>
</dbReference>
<evidence type="ECO:0000259" key="7">
    <source>
        <dbReference type="Pfam" id="PF00082"/>
    </source>
</evidence>
<keyword evidence="12" id="KW-1185">Reference proteome</keyword>
<evidence type="ECO:0000256" key="2">
    <source>
        <dbReference type="ARBA" id="ARBA00022670"/>
    </source>
</evidence>
<evidence type="ECO:0000259" key="10">
    <source>
        <dbReference type="Pfam" id="PF20009"/>
    </source>
</evidence>
<evidence type="ECO:0000256" key="6">
    <source>
        <dbReference type="SAM" id="SignalP"/>
    </source>
</evidence>
<dbReference type="AlphaFoldDB" id="A0A8X8IGD2"/>
<dbReference type="SUPFAM" id="SSF49785">
    <property type="entry name" value="Galactose-binding domain-like"/>
    <property type="match status" value="1"/>
</dbReference>
<organism evidence="11 12">
    <name type="scientific">Hydrobacter penzbergensis</name>
    <dbReference type="NCBI Taxonomy" id="1235997"/>
    <lineage>
        <taxon>Bacteria</taxon>
        <taxon>Pseudomonadati</taxon>
        <taxon>Bacteroidota</taxon>
        <taxon>Chitinophagia</taxon>
        <taxon>Chitinophagales</taxon>
        <taxon>Chitinophagaceae</taxon>
        <taxon>Hydrobacter</taxon>
    </lineage>
</organism>
<accession>A0A8X8IGD2</accession>
<dbReference type="PANTHER" id="PTHR43399">
    <property type="entry name" value="SUBTILISIN-RELATED"/>
    <property type="match status" value="1"/>
</dbReference>
<dbReference type="Gene3D" id="3.40.50.200">
    <property type="entry name" value="Peptidase S8/S53 domain"/>
    <property type="match status" value="1"/>
</dbReference>
<dbReference type="NCBIfam" id="TIGR04183">
    <property type="entry name" value="Por_Secre_tail"/>
    <property type="match status" value="1"/>
</dbReference>
<comment type="caution">
    <text evidence="11">The sequence shown here is derived from an EMBL/GenBank/DDBJ whole genome shotgun (WGS) entry which is preliminary data.</text>
</comment>
<dbReference type="RefSeq" id="WP_092724125.1">
    <property type="nucleotide sequence ID" value="NZ_FNNO01000009.1"/>
</dbReference>
<feature type="active site" description="Charge relay system" evidence="5">
    <location>
        <position position="377"/>
    </location>
</feature>
<dbReference type="Gene3D" id="2.60.120.380">
    <property type="match status" value="1"/>
</dbReference>
<feature type="domain" description="Ig-like" evidence="9">
    <location>
        <begin position="858"/>
        <end position="917"/>
    </location>
</feature>
<dbReference type="InterPro" id="IPR051048">
    <property type="entry name" value="Peptidase_S8/S53_subtilisin"/>
</dbReference>
<feature type="domain" description="Peptidase S8/S53" evidence="7">
    <location>
        <begin position="146"/>
        <end position="434"/>
    </location>
</feature>
<evidence type="ECO:0000256" key="1">
    <source>
        <dbReference type="ARBA" id="ARBA00011073"/>
    </source>
</evidence>
<evidence type="ECO:0000259" key="8">
    <source>
        <dbReference type="Pfam" id="PF18962"/>
    </source>
</evidence>
<dbReference type="InterPro" id="IPR000209">
    <property type="entry name" value="Peptidase_S8/S53_dom"/>
</dbReference>
<dbReference type="Proteomes" id="UP000198711">
    <property type="component" value="Unassembled WGS sequence"/>
</dbReference>
<feature type="active site" description="Charge relay system" evidence="5">
    <location>
        <position position="125"/>
    </location>
</feature>
<comment type="similarity">
    <text evidence="1 5">Belongs to the peptidase S8 family.</text>
</comment>
<sequence length="1275" mass="135026">MLKKSMLCLALMMGIVTIGLAQVSTNNKILEQAARGYRILEDDGYTRALSMAKQKGWPLVITGKNGAKAVLVGVDAFNYPKYYITNNNTIAAATTRANQLWPGGASGLNLSGSSDYLANKMGIWDGGRPLDAHVELTGRIVQKEAATVAYDDHATHTTGTLMASGVNPYAKGMSFGLKSIIAYDFKNDISEMALEAPGLLISNHSYSIIAGWNYNDTKSRWEFYGRPNENRDYKFGYYSIDAQALDSITYYAPNYLIVKSAGNNRTSNGPPVDSPYYRYDASNQMVLAGKRPAGISNNDSYGSIPWDCNAKNILTIGAVQGLPNGYSRPSDVVMANFSSWGPTDDGRIKPDLVADGVNVLSSIATSNKSYASYSGTSMASPNAAGSLFLLQEYYSKLKSSSSAFMRSATLKGLAIHTTEAAGTNPGPNYMFGWGLLNVEKAAAVMTAAIGSNNAATSTHLLYEKSLDNNSSSSFTIPVVSSGNGPLKATISWTDVAGPVETVMSDTTKRLVNDLDLRITQGSRTYMPWTLNPTNPGAAAVPGDNRTDNIERIDIDSTVPGRTYTITVTHKGSLVNGGQAYTLLVSGAGGTAYCASTPTSNAGSRIDSVSFSSIHYANPGTATTYTDNTKLTANIEPLQNIPIYVKVGSADASAASKIVKVFIDYNNNGSFADSGELVAVSSVLSNGSVFQATVSTPNTLVVGNFYMMRIVEEETTDTSVVTPCSNPGYVRGETQDYRLRAVPPSIDIAAAGIATPAALECPDNPKYFTVTLKNNGTAAQTNIPVQVVVKNSGGTTVATLTDTLKRNLASLSSDNFTLQTPVSSMAPGTYSITATASLPGDQLPANNTITTSITISSSPAGPAATAELCSSTVFLKATNPQQGANYLWYTSATTASPFATGASTNTATITSDKTYYAGTDADVFIGPTTKMAYDSGGYNNFSGNLIKFNNSVPVILKSVRLYTSNPGTIKFTVANLGSADLTNRTYTYTILATTTLNVSSSNPVIQPATSGEVKGNDPKDTGAVYFLNLPVTQTGDHILITECDAGGATIFRNNNIAGSNTYPKGIPGIMTITGNTLDVFPQSGQPSSAYYYFLYNLNVTTGACMSARTAVVATSPIAPVITQVGDSLVSSVGGNLQWYVDGQAISGANGQKYKPVNSGAYTVSITDGIGCMKTSNPFQVAVTAIPPEVLAREIKLSVSPNPNDGRFNLSFEVNTKADLGIAVFNAAGQQVYLRSYPGFSGKFSSQIDLGQLSAEFYILKIQHDKKTYSQKILIER</sequence>
<dbReference type="PANTHER" id="PTHR43399:SF4">
    <property type="entry name" value="CELL WALL-ASSOCIATED PROTEASE"/>
    <property type="match status" value="1"/>
</dbReference>
<dbReference type="SUPFAM" id="SSF52743">
    <property type="entry name" value="Subtilisin-like"/>
    <property type="match status" value="1"/>
</dbReference>
<dbReference type="Pfam" id="PF18962">
    <property type="entry name" value="Por_Secre_tail"/>
    <property type="match status" value="1"/>
</dbReference>
<keyword evidence="2 5" id="KW-0645">Protease</keyword>
<dbReference type="PROSITE" id="PS00138">
    <property type="entry name" value="SUBTILASE_SER"/>
    <property type="match status" value="1"/>
</dbReference>
<dbReference type="GO" id="GO:0004252">
    <property type="term" value="F:serine-type endopeptidase activity"/>
    <property type="evidence" value="ECO:0007669"/>
    <property type="project" value="UniProtKB-UniRule"/>
</dbReference>
<feature type="domain" description="GEVED" evidence="10">
    <location>
        <begin position="658"/>
        <end position="738"/>
    </location>
</feature>
<evidence type="ECO:0000313" key="12">
    <source>
        <dbReference type="Proteomes" id="UP000198711"/>
    </source>
</evidence>
<dbReference type="InterPro" id="IPR026444">
    <property type="entry name" value="Secre_tail"/>
</dbReference>
<dbReference type="GO" id="GO:0006508">
    <property type="term" value="P:proteolysis"/>
    <property type="evidence" value="ECO:0007669"/>
    <property type="project" value="UniProtKB-KW"/>
</dbReference>
<dbReference type="Pfam" id="PF19081">
    <property type="entry name" value="Ig_7"/>
    <property type="match status" value="1"/>
</dbReference>
<dbReference type="InterPro" id="IPR023828">
    <property type="entry name" value="Peptidase_S8_Ser-AS"/>
</dbReference>
<evidence type="ECO:0000313" key="11">
    <source>
        <dbReference type="EMBL" id="SDX13643.1"/>
    </source>
</evidence>
<dbReference type="InterPro" id="IPR008979">
    <property type="entry name" value="Galactose-bd-like_sf"/>
</dbReference>
<evidence type="ECO:0000259" key="9">
    <source>
        <dbReference type="Pfam" id="PF19081"/>
    </source>
</evidence>